<comment type="pathway">
    <text evidence="2 10">Glycan metabolism; cellulose degradation.</text>
</comment>
<dbReference type="UniPathway" id="UPA00696"/>
<reference evidence="12" key="2">
    <citation type="submission" date="2012-05" db="EMBL/GenBank/DDBJ databases">
        <title>Annotation of the Genome Sequence of Fusarium oxysporum f. sp. melonis 26406.</title>
        <authorList>
            <consortium name="The Broad Institute Genomics Platform"/>
            <person name="Ma L.-J."/>
            <person name="Corby-Kistler H."/>
            <person name="Broz K."/>
            <person name="Gale L.R."/>
            <person name="Jonkers W."/>
            <person name="O'Donnell K."/>
            <person name="Ploetz R."/>
            <person name="Steinberg C."/>
            <person name="Schwartz D.C."/>
            <person name="VanEtten H."/>
            <person name="Zhou S."/>
            <person name="Young S.K."/>
            <person name="Zeng Q."/>
            <person name="Gargeya S."/>
            <person name="Fitzgerald M."/>
            <person name="Abouelleil A."/>
            <person name="Alvarado L."/>
            <person name="Chapman S.B."/>
            <person name="Gainer-Dewar J."/>
            <person name="Goldberg J."/>
            <person name="Griggs A."/>
            <person name="Gujja S."/>
            <person name="Hansen M."/>
            <person name="Howarth C."/>
            <person name="Imamovic A."/>
            <person name="Ireland A."/>
            <person name="Larimer J."/>
            <person name="McCowan C."/>
            <person name="Murphy C."/>
            <person name="Pearson M."/>
            <person name="Poon T.W."/>
            <person name="Priest M."/>
            <person name="Roberts A."/>
            <person name="Saif S."/>
            <person name="Shea T."/>
            <person name="Sykes S."/>
            <person name="Wortman J."/>
            <person name="Nusbaum C."/>
            <person name="Birren B."/>
        </authorList>
    </citation>
    <scope>NUCLEOTIDE SEQUENCE</scope>
    <source>
        <strain evidence="12">26406</strain>
    </source>
</reference>
<name>W9Z880_FUSOX</name>
<dbReference type="InterPro" id="IPR050288">
    <property type="entry name" value="Cellulose_deg_GH3"/>
</dbReference>
<reference evidence="12" key="1">
    <citation type="submission" date="2012-04" db="EMBL/GenBank/DDBJ databases">
        <title>The Genome Sequence of Fusarium oxysporum melonis.</title>
        <authorList>
            <consortium name="The Broad Institute Genome Sequencing Platform"/>
            <person name="Ma L.-J."/>
            <person name="Gale L.R."/>
            <person name="Schwartz D.C."/>
            <person name="Zhou S."/>
            <person name="Corby-Kistler H."/>
            <person name="Young S.K."/>
            <person name="Zeng Q."/>
            <person name="Gargeya S."/>
            <person name="Fitzgerald M."/>
            <person name="Haas B."/>
            <person name="Abouelleil A."/>
            <person name="Alvarado L."/>
            <person name="Arachchi H.M."/>
            <person name="Berlin A."/>
            <person name="Brown A."/>
            <person name="Chapman S.B."/>
            <person name="Chen Z."/>
            <person name="Dunbar C."/>
            <person name="Freedman E."/>
            <person name="Gearin G."/>
            <person name="Goldberg J."/>
            <person name="Griggs A."/>
            <person name="Gujja S."/>
            <person name="Heiman D."/>
            <person name="Howarth C."/>
            <person name="Larson L."/>
            <person name="Lui A."/>
            <person name="MacDonald P.J.P."/>
            <person name="Montmayeur A."/>
            <person name="Murphy C."/>
            <person name="Neiman D."/>
            <person name="Pearson M."/>
            <person name="Priest M."/>
            <person name="Roberts A."/>
            <person name="Saif S."/>
            <person name="Shea T."/>
            <person name="Shenoy N."/>
            <person name="Sisk P."/>
            <person name="Stolte C."/>
            <person name="Sykes S."/>
            <person name="Wortman J."/>
            <person name="Nusbaum C."/>
            <person name="Birren B."/>
        </authorList>
    </citation>
    <scope>NUCLEOTIDE SEQUENCE</scope>
    <source>
        <strain evidence="12">26406</strain>
    </source>
</reference>
<evidence type="ECO:0000256" key="10">
    <source>
        <dbReference type="RuleBase" id="RU361161"/>
    </source>
</evidence>
<dbReference type="SMART" id="SM00758">
    <property type="entry name" value="PA14"/>
    <property type="match status" value="2"/>
</dbReference>
<dbReference type="InterPro" id="IPR001764">
    <property type="entry name" value="Glyco_hydro_3_N"/>
</dbReference>
<dbReference type="Pfam" id="PF01915">
    <property type="entry name" value="Glyco_hydro_3_C"/>
    <property type="match status" value="2"/>
</dbReference>
<evidence type="ECO:0000256" key="5">
    <source>
        <dbReference type="ARBA" id="ARBA00022801"/>
    </source>
</evidence>
<keyword evidence="6" id="KW-0325">Glycoprotein</keyword>
<dbReference type="InterPro" id="IPR013783">
    <property type="entry name" value="Ig-like_fold"/>
</dbReference>
<dbReference type="InterPro" id="IPR017853">
    <property type="entry name" value="GH"/>
</dbReference>
<dbReference type="InterPro" id="IPR019800">
    <property type="entry name" value="Glyco_hydro_3_AS"/>
</dbReference>
<proteinExistence type="inferred from homology"/>
<organism evidence="12">
    <name type="scientific">Fusarium oxysporum f. sp. melonis 26406</name>
    <dbReference type="NCBI Taxonomy" id="1089452"/>
    <lineage>
        <taxon>Eukaryota</taxon>
        <taxon>Fungi</taxon>
        <taxon>Dikarya</taxon>
        <taxon>Ascomycota</taxon>
        <taxon>Pezizomycotina</taxon>
        <taxon>Sordariomycetes</taxon>
        <taxon>Hypocreomycetidae</taxon>
        <taxon>Hypocreales</taxon>
        <taxon>Nectriaceae</taxon>
        <taxon>Fusarium</taxon>
        <taxon>Fusarium oxysporum species complex</taxon>
    </lineage>
</organism>
<comment type="similarity">
    <text evidence="3 10">Belongs to the glycosyl hydrolase 3 family.</text>
</comment>
<dbReference type="Pfam" id="PF14310">
    <property type="entry name" value="Fn3-like"/>
    <property type="match status" value="1"/>
</dbReference>
<dbReference type="SUPFAM" id="SSF52279">
    <property type="entry name" value="Beta-D-glucan exohydrolase, C-terminal domain"/>
    <property type="match status" value="2"/>
</dbReference>
<dbReference type="PROSITE" id="PS00775">
    <property type="entry name" value="GLYCOSYL_HYDROL_F3"/>
    <property type="match status" value="1"/>
</dbReference>
<dbReference type="PANTHER" id="PTHR42715:SF3">
    <property type="entry name" value="BETA-GLUCOSIDASE B-RELATED"/>
    <property type="match status" value="1"/>
</dbReference>
<dbReference type="PANTHER" id="PTHR42715">
    <property type="entry name" value="BETA-GLUCOSIDASE"/>
    <property type="match status" value="1"/>
</dbReference>
<dbReference type="Gene3D" id="3.40.50.1700">
    <property type="entry name" value="Glycoside hydrolase family 3 C-terminal domain"/>
    <property type="match status" value="2"/>
</dbReference>
<evidence type="ECO:0000256" key="6">
    <source>
        <dbReference type="ARBA" id="ARBA00023180"/>
    </source>
</evidence>
<dbReference type="InterPro" id="IPR026891">
    <property type="entry name" value="Fn3-like"/>
</dbReference>
<dbReference type="InterPro" id="IPR037524">
    <property type="entry name" value="PA14/GLEYA"/>
</dbReference>
<keyword evidence="7 10" id="KW-0119">Carbohydrate metabolism</keyword>
<feature type="domain" description="PA14" evidence="11">
    <location>
        <begin position="423"/>
        <end position="571"/>
    </location>
</feature>
<dbReference type="InterPro" id="IPR036881">
    <property type="entry name" value="Glyco_hydro_3_C_sf"/>
</dbReference>
<keyword evidence="9 10" id="KW-0624">Polysaccharide degradation</keyword>
<dbReference type="GO" id="GO:0030245">
    <property type="term" value="P:cellulose catabolic process"/>
    <property type="evidence" value="ECO:0007669"/>
    <property type="project" value="UniProtKB-UniPathway"/>
</dbReference>
<evidence type="ECO:0000256" key="8">
    <source>
        <dbReference type="ARBA" id="ARBA00023295"/>
    </source>
</evidence>
<dbReference type="InterPro" id="IPR011658">
    <property type="entry name" value="PA14_dom"/>
</dbReference>
<dbReference type="SUPFAM" id="SSF56988">
    <property type="entry name" value="Anthrax protective antigen"/>
    <property type="match status" value="1"/>
</dbReference>
<dbReference type="Gene3D" id="2.60.40.10">
    <property type="entry name" value="Immunoglobulins"/>
    <property type="match status" value="1"/>
</dbReference>
<gene>
    <name evidence="12" type="ORF">FOMG_18471</name>
</gene>
<evidence type="ECO:0000256" key="2">
    <source>
        <dbReference type="ARBA" id="ARBA00004987"/>
    </source>
</evidence>
<dbReference type="PROSITE" id="PS51820">
    <property type="entry name" value="PA14"/>
    <property type="match status" value="1"/>
</dbReference>
<evidence type="ECO:0000256" key="4">
    <source>
        <dbReference type="ARBA" id="ARBA00012744"/>
    </source>
</evidence>
<dbReference type="GO" id="GO:0008422">
    <property type="term" value="F:beta-glucosidase activity"/>
    <property type="evidence" value="ECO:0007669"/>
    <property type="project" value="UniProtKB-EC"/>
</dbReference>
<dbReference type="VEuPathDB" id="FungiDB:FOMG_18471"/>
<dbReference type="Pfam" id="PF00933">
    <property type="entry name" value="Glyco_hydro_3"/>
    <property type="match status" value="1"/>
</dbReference>
<keyword evidence="8 10" id="KW-0326">Glycosidase</keyword>
<dbReference type="SMART" id="SM01217">
    <property type="entry name" value="Fn3_like"/>
    <property type="match status" value="1"/>
</dbReference>
<dbReference type="Gene3D" id="3.20.20.300">
    <property type="entry name" value="Glycoside hydrolase, family 3, N-terminal domain"/>
    <property type="match status" value="1"/>
</dbReference>
<dbReference type="InterPro" id="IPR036962">
    <property type="entry name" value="Glyco_hydro_3_N_sf"/>
</dbReference>
<sequence length="1003" mass="111984">MTLVKAQPPLNNGHVKNEAKEWAQDKLSQMTLEEKVLLLAGEDLWRTNAIPRLGISRIKTSDGPVGVRGGIFTDGVSAASAPTGVSLAATWDLSVIRDVCSVLIHEAKSKEVDVLLGPTVCIPRTPLGGRNFEAYSEDPYLTGKIAGEFINRLQDAGIGACIKHLAANDQETRRFFIDEKIPDRALREIALQPFQIAIRDSNPWTVMTAYNKINGTFCSAHEFLIQDVLRKEWGWDGLVMSDWFGTNSVVPSVKAGLDLEMPGPVRRRGKHLIDAYQKGLVDLSFIDASASRVLELVHKVGKSNIPDWKEGQEKADDLPEHRAIFRRAGAEGIVLLKNSAKLLPLSNLDGRRIAILGPNALRSVATGGGSSNLAPHYRTTPYQSIKSEIAAKFPTAKVHAHAGILTHRYIPLVDQDVMTNPETGKPGFQLCLYRNMNHGGQPFMVEHRPSSNLVCYDGLPPELTTGERYSYRGRTVLKPKTTGLHEFSLSSCGPGKLMLDGEVIIDIERHWWSPKSSLFMSYGSPEERVKVYMEAGREYELLLESISREPKPYDLDYMAELEREEVQDGGRIGFMENPGDLDRFFQDGIGMARDSDVAIVVVGKDHEWETETSDMTTGLHEFSLSSCGPGKLMLDGEVIIDIERHWWSPKSSLFMSYGSPEERVKVYMEAGREYELLLESISREPKPYDLDYMAELEREEVQDGGRIGFMENPGDLDRFFQDGIGMARDSDVAIVVVGKDHEWETETSDMVSMDLPGRSNEFISAVAAANPNTIVVNQTGSPITMPWKDKVSAIVQAWYQGQEQGNCLADVLLGTVNPSGKLPITFPKRIEDTPPYDNYPGENDVVYYGEGIYAGYRFYDHRKIEPLFPFGAGLSYATFEYSNMRISSNEFHEEAGIEVEVDVTNIGPRDGKEIVQFYVGQINPRLHRPVSELKGWEKVFVPVGQTVTARMKIDKVSLSYWDDSVAKWVIEKDAEYRVTAAKDSSDEGLTAAFRSPKEYQWVN</sequence>
<evidence type="ECO:0000313" key="12">
    <source>
        <dbReference type="EMBL" id="EXK24822.1"/>
    </source>
</evidence>
<dbReference type="EC" id="3.2.1.21" evidence="4 10"/>
<protein>
    <recommendedName>
        <fullName evidence="4 10">beta-glucosidase</fullName>
        <ecNumber evidence="4 10">3.2.1.21</ecNumber>
    </recommendedName>
</protein>
<keyword evidence="5 10" id="KW-0378">Hydrolase</keyword>
<evidence type="ECO:0000256" key="1">
    <source>
        <dbReference type="ARBA" id="ARBA00000448"/>
    </source>
</evidence>
<dbReference type="PRINTS" id="PR00133">
    <property type="entry name" value="GLHYDRLASE3"/>
</dbReference>
<accession>W9Z880</accession>
<comment type="catalytic activity">
    <reaction evidence="1 10">
        <text>Hydrolysis of terminal, non-reducing beta-D-glucosyl residues with release of beta-D-glucose.</text>
        <dbReference type="EC" id="3.2.1.21"/>
    </reaction>
</comment>
<evidence type="ECO:0000256" key="7">
    <source>
        <dbReference type="ARBA" id="ARBA00023277"/>
    </source>
</evidence>
<evidence type="ECO:0000256" key="3">
    <source>
        <dbReference type="ARBA" id="ARBA00005336"/>
    </source>
</evidence>
<dbReference type="OrthoDB" id="47059at2759"/>
<dbReference type="InterPro" id="IPR002772">
    <property type="entry name" value="Glyco_hydro_3_C"/>
</dbReference>
<dbReference type="FunFam" id="2.60.40.10:FF:000495">
    <property type="entry name" value="Periplasmic beta-glucosidase"/>
    <property type="match status" value="1"/>
</dbReference>
<dbReference type="Pfam" id="PF07691">
    <property type="entry name" value="PA14"/>
    <property type="match status" value="1"/>
</dbReference>
<dbReference type="HOGENOM" id="CLU_004542_4_0_1"/>
<dbReference type="SUPFAM" id="SSF51445">
    <property type="entry name" value="(Trans)glycosidases"/>
    <property type="match status" value="1"/>
</dbReference>
<dbReference type="EMBL" id="JH659447">
    <property type="protein sequence ID" value="EXK24822.1"/>
    <property type="molecule type" value="Genomic_DNA"/>
</dbReference>
<dbReference type="Proteomes" id="UP000030703">
    <property type="component" value="Unassembled WGS sequence"/>
</dbReference>
<dbReference type="Gene3D" id="2.60.120.260">
    <property type="entry name" value="Galactose-binding domain-like"/>
    <property type="match status" value="1"/>
</dbReference>
<evidence type="ECO:0000256" key="9">
    <source>
        <dbReference type="ARBA" id="ARBA00023326"/>
    </source>
</evidence>
<evidence type="ECO:0000259" key="11">
    <source>
        <dbReference type="PROSITE" id="PS51820"/>
    </source>
</evidence>
<dbReference type="AlphaFoldDB" id="W9Z880"/>